<dbReference type="OrthoDB" id="6583245at2"/>
<dbReference type="InterPro" id="IPR036275">
    <property type="entry name" value="YdgH-like_sf"/>
</dbReference>
<feature type="chain" id="PRO_5005539616" description="YdgH/BhsA/McbA-like domain-containing protein" evidence="2">
    <location>
        <begin position="23"/>
        <end position="87"/>
    </location>
</feature>
<dbReference type="RefSeq" id="WP_049857436.1">
    <property type="nucleotide sequence ID" value="NZ_JNGI01000093.1"/>
</dbReference>
<organism evidence="4 5">
    <name type="scientific">Trabulsiella odontotermitis</name>
    <dbReference type="NCBI Taxonomy" id="379893"/>
    <lineage>
        <taxon>Bacteria</taxon>
        <taxon>Pseudomonadati</taxon>
        <taxon>Pseudomonadota</taxon>
        <taxon>Gammaproteobacteria</taxon>
        <taxon>Enterobacterales</taxon>
        <taxon>Enterobacteriaceae</taxon>
        <taxon>Trabulsiella</taxon>
    </lineage>
</organism>
<feature type="signal peptide" evidence="2">
    <location>
        <begin position="1"/>
        <end position="22"/>
    </location>
</feature>
<feature type="domain" description="YdgH/BhsA/McbA-like" evidence="3">
    <location>
        <begin position="35"/>
        <end position="87"/>
    </location>
</feature>
<protein>
    <recommendedName>
        <fullName evidence="3">YdgH/BhsA/McbA-like domain-containing protein</fullName>
    </recommendedName>
</protein>
<dbReference type="Proteomes" id="UP000037393">
    <property type="component" value="Unassembled WGS sequence"/>
</dbReference>
<sequence>MKRSLALIAAGVLAAFSFASQAEPQQLNRGETGQLRPAGTVSVSGASSLDDLQDKLAEKAHQEGATGYVINGASGENKMFGTATIYK</sequence>
<dbReference type="Gene3D" id="3.30.1660.10">
    <property type="entry name" value="Flavin-binding protein dodecin"/>
    <property type="match status" value="1"/>
</dbReference>
<dbReference type="EMBL" id="JNGI01000093">
    <property type="protein sequence ID" value="KNC92371.1"/>
    <property type="molecule type" value="Genomic_DNA"/>
</dbReference>
<dbReference type="AlphaFoldDB" id="A0A0L0GUB7"/>
<proteinExistence type="predicted"/>
<evidence type="ECO:0000259" key="3">
    <source>
        <dbReference type="Pfam" id="PF07338"/>
    </source>
</evidence>
<dbReference type="InterPro" id="IPR010854">
    <property type="entry name" value="YdgH/BhsA/McbA-like_dom"/>
</dbReference>
<keyword evidence="5" id="KW-1185">Reference proteome</keyword>
<dbReference type="InterPro" id="IPR025543">
    <property type="entry name" value="Dodecin-like"/>
</dbReference>
<dbReference type="Pfam" id="PF07338">
    <property type="entry name" value="YdgH_BhsA-like"/>
    <property type="match status" value="1"/>
</dbReference>
<dbReference type="NCBIfam" id="NF040473">
    <property type="entry name" value="peri_YbiM_McbA"/>
    <property type="match status" value="1"/>
</dbReference>
<reference evidence="4 5" key="1">
    <citation type="journal article" date="2015" name="Appl. Environ. Microbiol.">
        <title>The Enterobacterium Trabulsiella odontotermitis Presents Novel Adaptations Related to Its Association with Fungus-Growing Termites.</title>
        <authorList>
            <person name="Sapountzis P."/>
            <person name="Gruntjes T."/>
            <person name="Otani S."/>
            <person name="Estevez J."/>
            <person name="da Costa R.R."/>
            <person name="Plunkett G.3rd."/>
            <person name="Perna N.T."/>
            <person name="Poulsen M."/>
        </authorList>
    </citation>
    <scope>NUCLEOTIDE SEQUENCE [LARGE SCALE GENOMIC DNA]</scope>
    <source>
        <strain evidence="4 5">12</strain>
    </source>
</reference>
<dbReference type="PATRIC" id="fig|379893.4.peg.4787"/>
<keyword evidence="1 2" id="KW-0732">Signal</keyword>
<accession>A0A0L0GUB7</accession>
<comment type="caution">
    <text evidence="4">The sequence shown here is derived from an EMBL/GenBank/DDBJ whole genome shotgun (WGS) entry which is preliminary data.</text>
</comment>
<name>A0A0L0GUB7_9ENTR</name>
<evidence type="ECO:0000313" key="4">
    <source>
        <dbReference type="EMBL" id="KNC92371.1"/>
    </source>
</evidence>
<evidence type="ECO:0000313" key="5">
    <source>
        <dbReference type="Proteomes" id="UP000037393"/>
    </source>
</evidence>
<dbReference type="STRING" id="379893.GCA_001297775_04102"/>
<dbReference type="SUPFAM" id="SSF159871">
    <property type="entry name" value="YdgH-like"/>
    <property type="match status" value="1"/>
</dbReference>
<evidence type="ECO:0000256" key="2">
    <source>
        <dbReference type="SAM" id="SignalP"/>
    </source>
</evidence>
<gene>
    <name evidence="4" type="ORF">GM31_23615</name>
</gene>
<evidence type="ECO:0000256" key="1">
    <source>
        <dbReference type="ARBA" id="ARBA00022729"/>
    </source>
</evidence>